<gene>
    <name evidence="5" type="primary">LOC108740621</name>
</gene>
<keyword evidence="2" id="KW-0677">Repeat</keyword>
<sequence length="369" mass="42167">MASNCKEKIKKYKNAENKKCKFSFSSSSTELNKSKTGSCPIEPTSLSNIKYPKQFLHVERRNYSLQLVQFPVEILKGIHSLKFSQTLGFYVCGYGNGDIEMREEMSNRLLAKTTLSLDGQDPVVSLCFHPKLSHFLFAACSYGKIHLIKTHSFTGKLLFEQKKNELHSIDVSSTGNLLFSGGKDGQIRVYDVQAEKVVRKFEGHRFRVFCVKYDFHTNLVISGGWDKFVKIWDLREQNAIKTIKGPYICGDAIDMRGSIILTGSWVETDSIQLWDFGTSKLLHTFRATNRHRHFIGEYVYCCKFLQTDTDAEKILVGGTDALEVLNWKKRKITERLEVPKTVQTLDDKQTSVIFGGMEPLLRIAKFKEL</sequence>
<dbReference type="STRING" id="224129.A0A1W4X333"/>
<feature type="repeat" description="WD" evidence="3">
    <location>
        <begin position="159"/>
        <end position="200"/>
    </location>
</feature>
<dbReference type="Gene3D" id="2.130.10.10">
    <property type="entry name" value="YVTN repeat-like/Quinoprotein amine dehydrogenase"/>
    <property type="match status" value="1"/>
</dbReference>
<reference evidence="5" key="1">
    <citation type="submission" date="2025-08" db="UniProtKB">
        <authorList>
            <consortium name="RefSeq"/>
        </authorList>
    </citation>
    <scope>IDENTIFICATION</scope>
    <source>
        <tissue evidence="5">Entire body</tissue>
    </source>
</reference>
<dbReference type="OrthoDB" id="361494at2759"/>
<dbReference type="GeneID" id="108740621"/>
<dbReference type="SUPFAM" id="SSF50978">
    <property type="entry name" value="WD40 repeat-like"/>
    <property type="match status" value="1"/>
</dbReference>
<proteinExistence type="predicted"/>
<dbReference type="AlphaFoldDB" id="A0A1W4X333"/>
<dbReference type="InParanoid" id="A0A1W4X333"/>
<dbReference type="PROSITE" id="PS00678">
    <property type="entry name" value="WD_REPEATS_1"/>
    <property type="match status" value="1"/>
</dbReference>
<dbReference type="PROSITE" id="PS50294">
    <property type="entry name" value="WD_REPEATS_REGION"/>
    <property type="match status" value="1"/>
</dbReference>
<evidence type="ECO:0000256" key="1">
    <source>
        <dbReference type="ARBA" id="ARBA00022574"/>
    </source>
</evidence>
<feature type="repeat" description="WD" evidence="3">
    <location>
        <begin position="201"/>
        <end position="242"/>
    </location>
</feature>
<dbReference type="PANTHER" id="PTHR47822">
    <property type="entry name" value="CARBOHYDRATE BINDING DOMAIN CONTAINING PROTEIN"/>
    <property type="match status" value="1"/>
</dbReference>
<dbReference type="InterPro" id="IPR019775">
    <property type="entry name" value="WD40_repeat_CS"/>
</dbReference>
<dbReference type="PROSITE" id="PS50082">
    <property type="entry name" value="WD_REPEATS_2"/>
    <property type="match status" value="2"/>
</dbReference>
<keyword evidence="1 3" id="KW-0853">WD repeat</keyword>
<accession>A0A1W4X333</accession>
<dbReference type="Pfam" id="PF00400">
    <property type="entry name" value="WD40"/>
    <property type="match status" value="2"/>
</dbReference>
<organism evidence="4 5">
    <name type="scientific">Agrilus planipennis</name>
    <name type="common">Emerald ash borer</name>
    <name type="synonym">Agrilus marcopoli</name>
    <dbReference type="NCBI Taxonomy" id="224129"/>
    <lineage>
        <taxon>Eukaryota</taxon>
        <taxon>Metazoa</taxon>
        <taxon>Ecdysozoa</taxon>
        <taxon>Arthropoda</taxon>
        <taxon>Hexapoda</taxon>
        <taxon>Insecta</taxon>
        <taxon>Pterygota</taxon>
        <taxon>Neoptera</taxon>
        <taxon>Endopterygota</taxon>
        <taxon>Coleoptera</taxon>
        <taxon>Polyphaga</taxon>
        <taxon>Elateriformia</taxon>
        <taxon>Buprestoidea</taxon>
        <taxon>Buprestidae</taxon>
        <taxon>Agrilinae</taxon>
        <taxon>Agrilus</taxon>
    </lineage>
</organism>
<dbReference type="InterPro" id="IPR036322">
    <property type="entry name" value="WD40_repeat_dom_sf"/>
</dbReference>
<dbReference type="SMART" id="SM00320">
    <property type="entry name" value="WD40"/>
    <property type="match status" value="4"/>
</dbReference>
<dbReference type="KEGG" id="apln:108740621"/>
<name>A0A1W4X333_AGRPL</name>
<dbReference type="RefSeq" id="XP_018330494.1">
    <property type="nucleotide sequence ID" value="XM_018474992.2"/>
</dbReference>
<keyword evidence="4" id="KW-1185">Reference proteome</keyword>
<dbReference type="InterPro" id="IPR015943">
    <property type="entry name" value="WD40/YVTN_repeat-like_dom_sf"/>
</dbReference>
<dbReference type="InterPro" id="IPR001680">
    <property type="entry name" value="WD40_rpt"/>
</dbReference>
<evidence type="ECO:0000313" key="4">
    <source>
        <dbReference type="Proteomes" id="UP000192223"/>
    </source>
</evidence>
<dbReference type="Proteomes" id="UP000192223">
    <property type="component" value="Unplaced"/>
</dbReference>
<dbReference type="PANTHER" id="PTHR47822:SF3">
    <property type="entry name" value="ANAPHASE-PROMOTING COMPLEX SUBUNIT 4-LIKE WD40 DOMAIN-CONTAINING PROTEIN"/>
    <property type="match status" value="1"/>
</dbReference>
<evidence type="ECO:0000256" key="2">
    <source>
        <dbReference type="ARBA" id="ARBA00022737"/>
    </source>
</evidence>
<evidence type="ECO:0000313" key="5">
    <source>
        <dbReference type="RefSeq" id="XP_018330494.1"/>
    </source>
</evidence>
<protein>
    <submittedName>
        <fullName evidence="5">Uncharacterized protein LOC108740621</fullName>
    </submittedName>
</protein>
<evidence type="ECO:0000256" key="3">
    <source>
        <dbReference type="PROSITE-ProRule" id="PRU00221"/>
    </source>
</evidence>